<dbReference type="InterPro" id="IPR036086">
    <property type="entry name" value="ParB/Sulfiredoxin_sf"/>
</dbReference>
<dbReference type="CDD" id="cd16397">
    <property type="entry name" value="IbrB_like"/>
    <property type="match status" value="1"/>
</dbReference>
<organism evidence="2">
    <name type="scientific">uncultured Caudovirales phage</name>
    <dbReference type="NCBI Taxonomy" id="2100421"/>
    <lineage>
        <taxon>Viruses</taxon>
        <taxon>Duplodnaviria</taxon>
        <taxon>Heunggongvirae</taxon>
        <taxon>Uroviricota</taxon>
        <taxon>Caudoviricetes</taxon>
        <taxon>Peduoviridae</taxon>
        <taxon>Maltschvirus</taxon>
        <taxon>Maltschvirus maltsch</taxon>
    </lineage>
</organism>
<dbReference type="PANTHER" id="PTHR30083:SF1">
    <property type="entry name" value="TRANSCRIPTIONAL REGULATOR"/>
    <property type="match status" value="1"/>
</dbReference>
<protein>
    <submittedName>
        <fullName evidence="2">Spo0J Stage 0 sporulation protein J (Antagonist of Soj) containing ParB-like nuclease domain</fullName>
    </submittedName>
</protein>
<dbReference type="SMART" id="SM00470">
    <property type="entry name" value="ParB"/>
    <property type="match status" value="1"/>
</dbReference>
<sequence>MNELSNCLSTIINIIGTLDIEKKIDTLNYIKEELHKISPFKNEPVDCVLWVKNDIVKANDYNPNSVAPPEMELLRQSILEDGYTQPIVSFKENESTITVVDGFHRNRVGKEIEDVKSRIFGRLPVVNINQIKQGRGDRIASTIRHNRARGTHNIELMSTIVTELVEMGKGDAWICKHVGMTLDELLRMKQITGLASLFQNREFSEAWEADSDLDTLTIKIEE</sequence>
<evidence type="ECO:0000313" key="2">
    <source>
        <dbReference type="EMBL" id="CAB4131215.1"/>
    </source>
</evidence>
<dbReference type="Gene3D" id="3.90.1530.10">
    <property type="entry name" value="Conserved hypothetical protein from pyrococcus furiosus pfu- 392566-001, ParB domain"/>
    <property type="match status" value="1"/>
</dbReference>
<dbReference type="EMBL" id="LR796245">
    <property type="protein sequence ID" value="CAB4131215.1"/>
    <property type="molecule type" value="Genomic_DNA"/>
</dbReference>
<reference evidence="2" key="1">
    <citation type="submission" date="2020-04" db="EMBL/GenBank/DDBJ databases">
        <authorList>
            <person name="Chiriac C."/>
            <person name="Salcher M."/>
            <person name="Ghai R."/>
            <person name="Kavagutti S V."/>
        </authorList>
    </citation>
    <scope>NUCLEOTIDE SEQUENCE</scope>
</reference>
<dbReference type="SUPFAM" id="SSF110849">
    <property type="entry name" value="ParB/Sulfiredoxin"/>
    <property type="match status" value="1"/>
</dbReference>
<dbReference type="InterPro" id="IPR003115">
    <property type="entry name" value="ParB_N"/>
</dbReference>
<gene>
    <name evidence="2" type="ORF">UFOVP129_59</name>
</gene>
<dbReference type="PANTHER" id="PTHR30083">
    <property type="entry name" value="TRANSCRIPTIONAL REGULATOR-RELATED"/>
    <property type="match status" value="1"/>
</dbReference>
<proteinExistence type="predicted"/>
<name>A0A6J5LAZ8_9CAUD</name>
<evidence type="ECO:0000259" key="1">
    <source>
        <dbReference type="SMART" id="SM00470"/>
    </source>
</evidence>
<accession>A0A6J5LAZ8</accession>
<dbReference type="GO" id="GO:0071453">
    <property type="term" value="P:cellular response to oxygen levels"/>
    <property type="evidence" value="ECO:0007669"/>
    <property type="project" value="TreeGrafter"/>
</dbReference>
<feature type="domain" description="ParB-like N-terminal" evidence="1">
    <location>
        <begin position="49"/>
        <end position="147"/>
    </location>
</feature>